<dbReference type="CDD" id="cd09019">
    <property type="entry name" value="galactose_mutarotase_like"/>
    <property type="match status" value="1"/>
</dbReference>
<gene>
    <name evidence="12" type="ORF">HMPREF1866_02605</name>
</gene>
<comment type="catalytic activity">
    <reaction evidence="1 8">
        <text>alpha-D-glucose = beta-D-glucose</text>
        <dbReference type="Rhea" id="RHEA:10264"/>
        <dbReference type="ChEBI" id="CHEBI:15903"/>
        <dbReference type="ChEBI" id="CHEBI:17925"/>
        <dbReference type="EC" id="5.1.3.3"/>
    </reaction>
</comment>
<dbReference type="InterPro" id="IPR015443">
    <property type="entry name" value="Aldose_1-epimerase"/>
</dbReference>
<feature type="active site" description="Proton acceptor" evidence="9">
    <location>
        <position position="317"/>
    </location>
</feature>
<evidence type="ECO:0000256" key="4">
    <source>
        <dbReference type="ARBA" id="ARBA00013185"/>
    </source>
</evidence>
<dbReference type="UniPathway" id="UPA00242"/>
<dbReference type="Pfam" id="PF01263">
    <property type="entry name" value="Aldose_epim"/>
    <property type="match status" value="1"/>
</dbReference>
<dbReference type="NCBIfam" id="NF008277">
    <property type="entry name" value="PRK11055.1"/>
    <property type="match status" value="1"/>
</dbReference>
<feature type="binding site" evidence="11">
    <location>
        <begin position="80"/>
        <end position="81"/>
    </location>
    <ligand>
        <name>beta-D-galactose</name>
        <dbReference type="ChEBI" id="CHEBI:27667"/>
    </ligand>
</feature>
<evidence type="ECO:0000256" key="8">
    <source>
        <dbReference type="PIRNR" id="PIRNR005096"/>
    </source>
</evidence>
<dbReference type="EMBL" id="LSDA01000140">
    <property type="protein sequence ID" value="KXB53533.1"/>
    <property type="molecule type" value="Genomic_DNA"/>
</dbReference>
<evidence type="ECO:0000256" key="11">
    <source>
        <dbReference type="PIRSR" id="PIRSR005096-3"/>
    </source>
</evidence>
<dbReference type="InterPro" id="IPR008183">
    <property type="entry name" value="Aldose_1/G6P_1-epimerase"/>
</dbReference>
<dbReference type="InterPro" id="IPR014718">
    <property type="entry name" value="GH-type_carb-bd"/>
</dbReference>
<comment type="pathway">
    <text evidence="2 8">Carbohydrate metabolism; hexose metabolism.</text>
</comment>
<dbReference type="Gene3D" id="2.70.98.10">
    <property type="match status" value="1"/>
</dbReference>
<protein>
    <recommendedName>
        <fullName evidence="5 8">Aldose 1-epimerase</fullName>
        <ecNumber evidence="4 8">5.1.3.3</ecNumber>
    </recommendedName>
</protein>
<dbReference type="PATRIC" id="fig|467210.3.peg.2580"/>
<dbReference type="InterPro" id="IPR047215">
    <property type="entry name" value="Galactose_mutarotase-like"/>
</dbReference>
<comment type="similarity">
    <text evidence="3 8">Belongs to the aldose epimerase family.</text>
</comment>
<dbReference type="GO" id="GO:0004034">
    <property type="term" value="F:aldose 1-epimerase activity"/>
    <property type="evidence" value="ECO:0007669"/>
    <property type="project" value="UniProtKB-EC"/>
</dbReference>
<dbReference type="InterPro" id="IPR018052">
    <property type="entry name" value="Ald1_epimerase_CS"/>
</dbReference>
<evidence type="ECO:0000313" key="13">
    <source>
        <dbReference type="Proteomes" id="UP000070394"/>
    </source>
</evidence>
<evidence type="ECO:0000256" key="1">
    <source>
        <dbReference type="ARBA" id="ARBA00001614"/>
    </source>
</evidence>
<evidence type="ECO:0000256" key="7">
    <source>
        <dbReference type="ARBA" id="ARBA00023277"/>
    </source>
</evidence>
<dbReference type="PIRSF" id="PIRSF005096">
    <property type="entry name" value="GALM"/>
    <property type="match status" value="1"/>
</dbReference>
<keyword evidence="7 8" id="KW-0119">Carbohydrate metabolism</keyword>
<comment type="caution">
    <text evidence="12">The sequence shown here is derived from an EMBL/GenBank/DDBJ whole genome shotgun (WGS) entry which is preliminary data.</text>
</comment>
<dbReference type="AlphaFoldDB" id="A0A133ZDM2"/>
<accession>A0A133ZDM2</accession>
<dbReference type="RefSeq" id="WP_060932146.1">
    <property type="nucleotide sequence ID" value="NZ_KQ959848.1"/>
</dbReference>
<evidence type="ECO:0000313" key="12">
    <source>
        <dbReference type="EMBL" id="KXB53533.1"/>
    </source>
</evidence>
<dbReference type="SUPFAM" id="SSF74650">
    <property type="entry name" value="Galactose mutarotase-like"/>
    <property type="match status" value="1"/>
</dbReference>
<keyword evidence="6 8" id="KW-0413">Isomerase</keyword>
<evidence type="ECO:0000256" key="10">
    <source>
        <dbReference type="PIRSR" id="PIRSR005096-2"/>
    </source>
</evidence>
<proteinExistence type="inferred from homology"/>
<sequence>MGIKKTEFGKTKDGKIVNLYTLTNKNGLSASFTDLGGTWVSMLVPDKDRNFKDVCLGFDSVAGYEDNKPHFGAIIGRYANRIAGGRFVLDGKEFQLSLNNGNNALHSGPDYWDKRIWEAGIFEDEDRDMVTFMLISPDGDQGFDGEARISVSYVLSDDNALTIGYSFVCDKKTAVNLTNHNYFNLAGEDAKNIYDQEVEIYADSFLPCDENSIPTGEIRKVENTPMDFRKYRKIGDGIDSDYEATVQGGGYDHNWVIRDYDGNLRLIAKARDNVSKRVMEVYTDLPGVQFYTGNFLNDEIVGKNGVHYNKRSGYCFETQFFPNAVNNPDFIQPVVNELEEFISETVYKFSVEKD</sequence>
<evidence type="ECO:0000256" key="2">
    <source>
        <dbReference type="ARBA" id="ARBA00005028"/>
    </source>
</evidence>
<feature type="active site" description="Proton donor" evidence="9">
    <location>
        <position position="180"/>
    </location>
</feature>
<evidence type="ECO:0000256" key="9">
    <source>
        <dbReference type="PIRSR" id="PIRSR005096-1"/>
    </source>
</evidence>
<evidence type="ECO:0000256" key="6">
    <source>
        <dbReference type="ARBA" id="ARBA00023235"/>
    </source>
</evidence>
<dbReference type="OrthoDB" id="9779408at2"/>
<dbReference type="PANTHER" id="PTHR10091:SF0">
    <property type="entry name" value="GALACTOSE MUTAROTASE"/>
    <property type="match status" value="1"/>
</dbReference>
<dbReference type="InterPro" id="IPR011013">
    <property type="entry name" value="Gal_mutarotase_sf_dom"/>
</dbReference>
<evidence type="ECO:0000256" key="5">
    <source>
        <dbReference type="ARBA" id="ARBA00014165"/>
    </source>
</evidence>
<dbReference type="GO" id="GO:0030246">
    <property type="term" value="F:carbohydrate binding"/>
    <property type="evidence" value="ECO:0007669"/>
    <property type="project" value="InterPro"/>
</dbReference>
<name>A0A133ZDM2_9FIRM</name>
<keyword evidence="13" id="KW-1185">Reference proteome</keyword>
<dbReference type="Proteomes" id="UP000070394">
    <property type="component" value="Unassembled WGS sequence"/>
</dbReference>
<feature type="binding site" evidence="11">
    <location>
        <begin position="180"/>
        <end position="182"/>
    </location>
    <ligand>
        <name>beta-D-galactose</name>
        <dbReference type="ChEBI" id="CHEBI:27667"/>
    </ligand>
</feature>
<dbReference type="GO" id="GO:0033499">
    <property type="term" value="P:galactose catabolic process via UDP-galactose, Leloir pathway"/>
    <property type="evidence" value="ECO:0007669"/>
    <property type="project" value="TreeGrafter"/>
</dbReference>
<dbReference type="EC" id="5.1.3.3" evidence="4 8"/>
<reference evidence="13" key="1">
    <citation type="submission" date="2016-01" db="EMBL/GenBank/DDBJ databases">
        <authorList>
            <person name="Mitreva M."/>
            <person name="Pepin K.H."/>
            <person name="Mihindukulasuriya K.A."/>
            <person name="Fulton R."/>
            <person name="Fronick C."/>
            <person name="O'Laughlin M."/>
            <person name="Miner T."/>
            <person name="Herter B."/>
            <person name="Rosa B.A."/>
            <person name="Cordes M."/>
            <person name="Tomlinson C."/>
            <person name="Wollam A."/>
            <person name="Palsikar V.B."/>
            <person name="Mardis E.R."/>
            <person name="Wilson R.K."/>
        </authorList>
    </citation>
    <scope>NUCLEOTIDE SEQUENCE [LARGE SCALE GENOMIC DNA]</scope>
    <source>
        <strain evidence="13">DNF00896</strain>
    </source>
</reference>
<dbReference type="PROSITE" id="PS00545">
    <property type="entry name" value="ALDOSE_1_EPIMERASE"/>
    <property type="match status" value="1"/>
</dbReference>
<dbReference type="PANTHER" id="PTHR10091">
    <property type="entry name" value="ALDOSE-1-EPIMERASE"/>
    <property type="match status" value="1"/>
</dbReference>
<dbReference type="GO" id="GO:0006006">
    <property type="term" value="P:glucose metabolic process"/>
    <property type="evidence" value="ECO:0007669"/>
    <property type="project" value="TreeGrafter"/>
</dbReference>
<dbReference type="STRING" id="467210.HMPREF1866_02605"/>
<organism evidence="12 13">
    <name type="scientific">Lachnoanaerobaculum saburreum</name>
    <dbReference type="NCBI Taxonomy" id="467210"/>
    <lineage>
        <taxon>Bacteria</taxon>
        <taxon>Bacillati</taxon>
        <taxon>Bacillota</taxon>
        <taxon>Clostridia</taxon>
        <taxon>Lachnospirales</taxon>
        <taxon>Lachnospiraceae</taxon>
        <taxon>Lachnoanaerobaculum</taxon>
    </lineage>
</organism>
<evidence type="ECO:0000256" key="3">
    <source>
        <dbReference type="ARBA" id="ARBA00006206"/>
    </source>
</evidence>
<feature type="binding site" evidence="10">
    <location>
        <position position="252"/>
    </location>
    <ligand>
        <name>beta-D-galactose</name>
        <dbReference type="ChEBI" id="CHEBI:27667"/>
    </ligand>
</feature>